<dbReference type="EMBL" id="MPUH01000333">
    <property type="protein sequence ID" value="OMJ82632.1"/>
    <property type="molecule type" value="Genomic_DNA"/>
</dbReference>
<proteinExistence type="predicted"/>
<name>A0A1R2C0T3_9CILI</name>
<dbReference type="AlphaFoldDB" id="A0A1R2C0T3"/>
<organism evidence="1 2">
    <name type="scientific">Stentor coeruleus</name>
    <dbReference type="NCBI Taxonomy" id="5963"/>
    <lineage>
        <taxon>Eukaryota</taxon>
        <taxon>Sar</taxon>
        <taxon>Alveolata</taxon>
        <taxon>Ciliophora</taxon>
        <taxon>Postciliodesmatophora</taxon>
        <taxon>Heterotrichea</taxon>
        <taxon>Heterotrichida</taxon>
        <taxon>Stentoridae</taxon>
        <taxon>Stentor</taxon>
    </lineage>
</organism>
<evidence type="ECO:0000313" key="1">
    <source>
        <dbReference type="EMBL" id="OMJ82632.1"/>
    </source>
</evidence>
<protein>
    <submittedName>
        <fullName evidence="1">Uncharacterized protein</fullName>
    </submittedName>
</protein>
<gene>
    <name evidence="1" type="ORF">SteCoe_16613</name>
</gene>
<sequence>MDYCLERERARIRNIISKLSSNSSPPVSMIKQSTNKLTKQKKVFGYEIDAFKEVGIAETSLAILTERDKERAREAKKDASSSVIRQMRNSAQHIFTFHNMKEALSMSIDFRKPPNFSNRSAGQSFEVPFYNPGSDVFSSFANDDKKLTKFLPKLKNKKNPHNMSPTFLKIISRSTIPKSFEAHYLSKSPELAVKKNLSIYQENRRSKQETYTKKPVFQDNKYKSISVKSKKLSLEPAESKSKMVNIIIPKKKPIMNDNKNNTGNFLLDEDMTLKGWDKVALSSMFDIN</sequence>
<comment type="caution">
    <text evidence="1">The sequence shown here is derived from an EMBL/GenBank/DDBJ whole genome shotgun (WGS) entry which is preliminary data.</text>
</comment>
<evidence type="ECO:0000313" key="2">
    <source>
        <dbReference type="Proteomes" id="UP000187209"/>
    </source>
</evidence>
<accession>A0A1R2C0T3</accession>
<reference evidence="1 2" key="1">
    <citation type="submission" date="2016-11" db="EMBL/GenBank/DDBJ databases">
        <title>The macronuclear genome of Stentor coeruleus: a giant cell with tiny introns.</title>
        <authorList>
            <person name="Slabodnick M."/>
            <person name="Ruby J.G."/>
            <person name="Reiff S.B."/>
            <person name="Swart E.C."/>
            <person name="Gosai S."/>
            <person name="Prabakaran S."/>
            <person name="Witkowska E."/>
            <person name="Larue G.E."/>
            <person name="Fisher S."/>
            <person name="Freeman R.M."/>
            <person name="Gunawardena J."/>
            <person name="Chu W."/>
            <person name="Stover N.A."/>
            <person name="Gregory B.D."/>
            <person name="Nowacki M."/>
            <person name="Derisi J."/>
            <person name="Roy S.W."/>
            <person name="Marshall W.F."/>
            <person name="Sood P."/>
        </authorList>
    </citation>
    <scope>NUCLEOTIDE SEQUENCE [LARGE SCALE GENOMIC DNA]</scope>
    <source>
        <strain evidence="1">WM001</strain>
    </source>
</reference>
<keyword evidence="2" id="KW-1185">Reference proteome</keyword>
<dbReference type="Proteomes" id="UP000187209">
    <property type="component" value="Unassembled WGS sequence"/>
</dbReference>